<evidence type="ECO:0000256" key="1">
    <source>
        <dbReference type="ARBA" id="ARBA00004141"/>
    </source>
</evidence>
<feature type="transmembrane region" description="Helical" evidence="6">
    <location>
        <begin position="53"/>
        <end position="72"/>
    </location>
</feature>
<proteinExistence type="predicted"/>
<evidence type="ECO:0000256" key="4">
    <source>
        <dbReference type="ARBA" id="ARBA00022989"/>
    </source>
</evidence>
<evidence type="ECO:0000313" key="7">
    <source>
        <dbReference type="EMBL" id="CAK8679093.1"/>
    </source>
</evidence>
<feature type="transmembrane region" description="Helical" evidence="6">
    <location>
        <begin position="283"/>
        <end position="304"/>
    </location>
</feature>
<feature type="transmembrane region" description="Helical" evidence="6">
    <location>
        <begin position="24"/>
        <end position="46"/>
    </location>
</feature>
<keyword evidence="3 6" id="KW-0812">Transmembrane</keyword>
<keyword evidence="5 6" id="KW-0472">Membrane</keyword>
<dbReference type="Gene3D" id="1.20.1250.20">
    <property type="entry name" value="MFS general substrate transporter like domains"/>
    <property type="match status" value="1"/>
</dbReference>
<organism evidence="7 8">
    <name type="scientific">Clavelina lepadiformis</name>
    <name type="common">Light-bulb sea squirt</name>
    <name type="synonym">Ascidia lepadiformis</name>
    <dbReference type="NCBI Taxonomy" id="159417"/>
    <lineage>
        <taxon>Eukaryota</taxon>
        <taxon>Metazoa</taxon>
        <taxon>Chordata</taxon>
        <taxon>Tunicata</taxon>
        <taxon>Ascidiacea</taxon>
        <taxon>Aplousobranchia</taxon>
        <taxon>Clavelinidae</taxon>
        <taxon>Clavelina</taxon>
    </lineage>
</organism>
<feature type="transmembrane region" description="Helical" evidence="6">
    <location>
        <begin position="113"/>
        <end position="133"/>
    </location>
</feature>
<dbReference type="PANTHER" id="PTHR23506:SF23">
    <property type="entry name" value="GH10249P"/>
    <property type="match status" value="1"/>
</dbReference>
<evidence type="ECO:0008006" key="9">
    <source>
        <dbReference type="Google" id="ProtNLM"/>
    </source>
</evidence>
<dbReference type="PANTHER" id="PTHR23506">
    <property type="entry name" value="GH10249P"/>
    <property type="match status" value="1"/>
</dbReference>
<reference evidence="7 8" key="1">
    <citation type="submission" date="2024-02" db="EMBL/GenBank/DDBJ databases">
        <authorList>
            <person name="Daric V."/>
            <person name="Darras S."/>
        </authorList>
    </citation>
    <scope>NUCLEOTIDE SEQUENCE [LARGE SCALE GENOMIC DNA]</scope>
</reference>
<dbReference type="EMBL" id="CAWYQH010000057">
    <property type="protein sequence ID" value="CAK8679093.1"/>
    <property type="molecule type" value="Genomic_DNA"/>
</dbReference>
<dbReference type="SUPFAM" id="SSF103473">
    <property type="entry name" value="MFS general substrate transporter"/>
    <property type="match status" value="1"/>
</dbReference>
<comment type="caution">
    <text evidence="7">The sequence shown here is derived from an EMBL/GenBank/DDBJ whole genome shotgun (WGS) entry which is preliminary data.</text>
</comment>
<dbReference type="InterPro" id="IPR036259">
    <property type="entry name" value="MFS_trans_sf"/>
</dbReference>
<evidence type="ECO:0000256" key="6">
    <source>
        <dbReference type="SAM" id="Phobius"/>
    </source>
</evidence>
<feature type="transmembrane region" description="Helical" evidence="6">
    <location>
        <begin position="78"/>
        <end position="101"/>
    </location>
</feature>
<feature type="transmembrane region" description="Helical" evidence="6">
    <location>
        <begin position="230"/>
        <end position="249"/>
    </location>
</feature>
<feature type="transmembrane region" description="Helical" evidence="6">
    <location>
        <begin position="349"/>
        <end position="372"/>
    </location>
</feature>
<feature type="transmembrane region" description="Helical" evidence="6">
    <location>
        <begin position="192"/>
        <end position="210"/>
    </location>
</feature>
<sequence>MQANTSHIFEEAKKTFLATQKLNVIAISAFIPTLRMFGSFLVGPLVDRIGHSVPMFAGTLIVFVTAIGYALASSILVLFVSAAIHGAGSSLIMVSGLSMLTRTFTKKKEMKKAFGLSLAVAASGTAVGPMFGSLVDICQNRQATFFSYAGMVALLGFVQLFCNCLKVQRVEKKKQSSKERENKMSVDITDSYNLAALQGLMITGLVLGSLCSSFSSWPARFNSFDSPLDLALASGMAGLQLGATMAYFLPISSCPWMAETLELMIVIIGLFSLTVWTSSIVTAVSMCAIGLGCGMVVSSIYAALSYSVETKNNSKYGSVFAMAILVIDVGFTTVLWSASGIVPVMGFDIWMWIMALNFLLFVASCVVNELWIKQIVLNALKKRRRHNSKITINNI</sequence>
<feature type="transmembrane region" description="Helical" evidence="6">
    <location>
        <begin position="316"/>
        <end position="337"/>
    </location>
</feature>
<evidence type="ECO:0000256" key="2">
    <source>
        <dbReference type="ARBA" id="ARBA00022448"/>
    </source>
</evidence>
<keyword evidence="2" id="KW-0813">Transport</keyword>
<dbReference type="Proteomes" id="UP001642483">
    <property type="component" value="Unassembled WGS sequence"/>
</dbReference>
<comment type="subcellular location">
    <subcellularLocation>
        <location evidence="1">Membrane</location>
        <topology evidence="1">Multi-pass membrane protein</topology>
    </subcellularLocation>
</comment>
<keyword evidence="8" id="KW-1185">Reference proteome</keyword>
<feature type="transmembrane region" description="Helical" evidence="6">
    <location>
        <begin position="261"/>
        <end position="277"/>
    </location>
</feature>
<protein>
    <recommendedName>
        <fullName evidence="9">Major facilitator superfamily (MFS) profile domain-containing protein</fullName>
    </recommendedName>
</protein>
<keyword evidence="4 6" id="KW-1133">Transmembrane helix</keyword>
<name>A0ABP0FJD8_CLALP</name>
<gene>
    <name evidence="7" type="ORF">CVLEPA_LOCUS9358</name>
</gene>
<feature type="transmembrane region" description="Helical" evidence="6">
    <location>
        <begin position="145"/>
        <end position="165"/>
    </location>
</feature>
<evidence type="ECO:0000256" key="3">
    <source>
        <dbReference type="ARBA" id="ARBA00022692"/>
    </source>
</evidence>
<evidence type="ECO:0000313" key="8">
    <source>
        <dbReference type="Proteomes" id="UP001642483"/>
    </source>
</evidence>
<accession>A0ABP0FJD8</accession>
<dbReference type="InterPro" id="IPR050930">
    <property type="entry name" value="MFS_Vesicular_Transporter"/>
</dbReference>
<evidence type="ECO:0000256" key="5">
    <source>
        <dbReference type="ARBA" id="ARBA00023136"/>
    </source>
</evidence>
<dbReference type="InterPro" id="IPR011701">
    <property type="entry name" value="MFS"/>
</dbReference>
<dbReference type="Pfam" id="PF07690">
    <property type="entry name" value="MFS_1"/>
    <property type="match status" value="1"/>
</dbReference>